<dbReference type="Pfam" id="PF01740">
    <property type="entry name" value="STAS"/>
    <property type="match status" value="1"/>
</dbReference>
<evidence type="ECO:0000259" key="3">
    <source>
        <dbReference type="PROSITE" id="PS50801"/>
    </source>
</evidence>
<feature type="domain" description="STAS" evidence="3">
    <location>
        <begin position="18"/>
        <end position="115"/>
    </location>
</feature>
<dbReference type="EMBL" id="JBHEZY010000018">
    <property type="protein sequence ID" value="MFC1435317.1"/>
    <property type="molecule type" value="Genomic_DNA"/>
</dbReference>
<reference evidence="4 5" key="1">
    <citation type="submission" date="2024-09" db="EMBL/GenBank/DDBJ databases">
        <authorList>
            <person name="Lee S.D."/>
        </authorList>
    </citation>
    <scope>NUCLEOTIDE SEQUENCE [LARGE SCALE GENOMIC DNA]</scope>
    <source>
        <strain evidence="4 5">N1-3</strain>
    </source>
</reference>
<protein>
    <recommendedName>
        <fullName evidence="2">Anti-sigma factor antagonist</fullName>
    </recommendedName>
</protein>
<dbReference type="InterPro" id="IPR036513">
    <property type="entry name" value="STAS_dom_sf"/>
</dbReference>
<comment type="similarity">
    <text evidence="1 2">Belongs to the anti-sigma-factor antagonist family.</text>
</comment>
<dbReference type="SUPFAM" id="SSF52091">
    <property type="entry name" value="SpoIIaa-like"/>
    <property type="match status" value="1"/>
</dbReference>
<evidence type="ECO:0000313" key="4">
    <source>
        <dbReference type="EMBL" id="MFC1435317.1"/>
    </source>
</evidence>
<dbReference type="Proteomes" id="UP001592530">
    <property type="component" value="Unassembled WGS sequence"/>
</dbReference>
<evidence type="ECO:0000256" key="1">
    <source>
        <dbReference type="ARBA" id="ARBA00009013"/>
    </source>
</evidence>
<dbReference type="PANTHER" id="PTHR33495">
    <property type="entry name" value="ANTI-SIGMA FACTOR ANTAGONIST TM_1081-RELATED-RELATED"/>
    <property type="match status" value="1"/>
</dbReference>
<dbReference type="CDD" id="cd07043">
    <property type="entry name" value="STAS_anti-anti-sigma_factors"/>
    <property type="match status" value="1"/>
</dbReference>
<organism evidence="4 5">
    <name type="scientific">Streptacidiphilus alkalitolerans</name>
    <dbReference type="NCBI Taxonomy" id="3342712"/>
    <lineage>
        <taxon>Bacteria</taxon>
        <taxon>Bacillati</taxon>
        <taxon>Actinomycetota</taxon>
        <taxon>Actinomycetes</taxon>
        <taxon>Kitasatosporales</taxon>
        <taxon>Streptomycetaceae</taxon>
        <taxon>Streptacidiphilus</taxon>
    </lineage>
</organism>
<dbReference type="Gene3D" id="3.30.750.24">
    <property type="entry name" value="STAS domain"/>
    <property type="match status" value="1"/>
</dbReference>
<name>A0ABV6XAX8_9ACTN</name>
<sequence>MTEPLAFTVQQHAGPRAVVQVSGDMDMETCPPLERALTRLIDDSTPHLALDMSGVGFLDSPGINALLRTANRAREHHGSLALAALPPHLRRVLEIVGVDAVIPLHHSVADALPSAGGDTATGSTEPANH</sequence>
<accession>A0ABV6XAX8</accession>
<dbReference type="InterPro" id="IPR003658">
    <property type="entry name" value="Anti-sigma_ant"/>
</dbReference>
<evidence type="ECO:0000313" key="5">
    <source>
        <dbReference type="Proteomes" id="UP001592530"/>
    </source>
</evidence>
<dbReference type="PROSITE" id="PS50801">
    <property type="entry name" value="STAS"/>
    <property type="match status" value="1"/>
</dbReference>
<dbReference type="PANTHER" id="PTHR33495:SF2">
    <property type="entry name" value="ANTI-SIGMA FACTOR ANTAGONIST TM_1081-RELATED"/>
    <property type="match status" value="1"/>
</dbReference>
<gene>
    <name evidence="4" type="ORF">ACEZDB_32225</name>
</gene>
<dbReference type="RefSeq" id="WP_380558254.1">
    <property type="nucleotide sequence ID" value="NZ_JBHEZY010000018.1"/>
</dbReference>
<dbReference type="NCBIfam" id="TIGR00377">
    <property type="entry name" value="ant_ant_sig"/>
    <property type="match status" value="1"/>
</dbReference>
<comment type="caution">
    <text evidence="4">The sequence shown here is derived from an EMBL/GenBank/DDBJ whole genome shotgun (WGS) entry which is preliminary data.</text>
</comment>
<proteinExistence type="inferred from homology"/>
<dbReference type="InterPro" id="IPR002645">
    <property type="entry name" value="STAS_dom"/>
</dbReference>
<evidence type="ECO:0000256" key="2">
    <source>
        <dbReference type="RuleBase" id="RU003749"/>
    </source>
</evidence>